<evidence type="ECO:0000313" key="1">
    <source>
        <dbReference type="EMBL" id="KAH9315748.1"/>
    </source>
</evidence>
<dbReference type="AlphaFoldDB" id="A0AA38G5N4"/>
<accession>A0AA38G5N4</accession>
<evidence type="ECO:0000313" key="2">
    <source>
        <dbReference type="Proteomes" id="UP000824469"/>
    </source>
</evidence>
<sequence>MQYPEGVIVSQEWDSPIRKRKVSKYNHRTMDNKKELDSLLATRTNTCTVDNIPVYDDVGKKLLKRIGVYQLYEIPYFGKYESLYQWIMSRVHEDFFSFVGRRVIISFVLISLVT</sequence>
<name>A0AA38G5N4_TAXCH</name>
<gene>
    <name evidence="1" type="ORF">KI387_024375</name>
</gene>
<organism evidence="1 2">
    <name type="scientific">Taxus chinensis</name>
    <name type="common">Chinese yew</name>
    <name type="synonym">Taxus wallichiana var. chinensis</name>
    <dbReference type="NCBI Taxonomy" id="29808"/>
    <lineage>
        <taxon>Eukaryota</taxon>
        <taxon>Viridiplantae</taxon>
        <taxon>Streptophyta</taxon>
        <taxon>Embryophyta</taxon>
        <taxon>Tracheophyta</taxon>
        <taxon>Spermatophyta</taxon>
        <taxon>Pinopsida</taxon>
        <taxon>Pinidae</taxon>
        <taxon>Conifers II</taxon>
        <taxon>Cupressales</taxon>
        <taxon>Taxaceae</taxon>
        <taxon>Taxus</taxon>
    </lineage>
</organism>
<reference evidence="1 2" key="1">
    <citation type="journal article" date="2021" name="Nat. Plants">
        <title>The Taxus genome provides insights into paclitaxel biosynthesis.</title>
        <authorList>
            <person name="Xiong X."/>
            <person name="Gou J."/>
            <person name="Liao Q."/>
            <person name="Li Y."/>
            <person name="Zhou Q."/>
            <person name="Bi G."/>
            <person name="Li C."/>
            <person name="Du R."/>
            <person name="Wang X."/>
            <person name="Sun T."/>
            <person name="Guo L."/>
            <person name="Liang H."/>
            <person name="Lu P."/>
            <person name="Wu Y."/>
            <person name="Zhang Z."/>
            <person name="Ro D.K."/>
            <person name="Shang Y."/>
            <person name="Huang S."/>
            <person name="Yan J."/>
        </authorList>
    </citation>
    <scope>NUCLEOTIDE SEQUENCE [LARGE SCALE GENOMIC DNA]</scope>
    <source>
        <strain evidence="1">Ta-2019</strain>
    </source>
</reference>
<protein>
    <submittedName>
        <fullName evidence="1">Uncharacterized protein</fullName>
    </submittedName>
</protein>
<proteinExistence type="predicted"/>
<keyword evidence="2" id="KW-1185">Reference proteome</keyword>
<dbReference type="EMBL" id="JAHRHJ020000005">
    <property type="protein sequence ID" value="KAH9315748.1"/>
    <property type="molecule type" value="Genomic_DNA"/>
</dbReference>
<feature type="non-terminal residue" evidence="1">
    <location>
        <position position="114"/>
    </location>
</feature>
<comment type="caution">
    <text evidence="1">The sequence shown here is derived from an EMBL/GenBank/DDBJ whole genome shotgun (WGS) entry which is preliminary data.</text>
</comment>
<dbReference type="Proteomes" id="UP000824469">
    <property type="component" value="Unassembled WGS sequence"/>
</dbReference>